<feature type="region of interest" description="Disordered" evidence="5">
    <location>
        <begin position="155"/>
        <end position="195"/>
    </location>
</feature>
<evidence type="ECO:0000256" key="5">
    <source>
        <dbReference type="SAM" id="MobiDB-lite"/>
    </source>
</evidence>
<evidence type="ECO:0000256" key="4">
    <source>
        <dbReference type="ARBA" id="ARBA00023136"/>
    </source>
</evidence>
<evidence type="ECO:0000256" key="6">
    <source>
        <dbReference type="SAM" id="Phobius"/>
    </source>
</evidence>
<name>A0A6A6NRB3_9PEZI</name>
<keyword evidence="4 6" id="KW-0472">Membrane</keyword>
<dbReference type="GO" id="GO:0016020">
    <property type="term" value="C:membrane"/>
    <property type="evidence" value="ECO:0007669"/>
    <property type="project" value="UniProtKB-SubCell"/>
</dbReference>
<dbReference type="PANTHER" id="PTHR15549:SF26">
    <property type="entry name" value="AXIAL BUDDING PATTERN PROTEIN 2-RELATED"/>
    <property type="match status" value="1"/>
</dbReference>
<evidence type="ECO:0000313" key="7">
    <source>
        <dbReference type="EMBL" id="KAF2454047.1"/>
    </source>
</evidence>
<proteinExistence type="predicted"/>
<dbReference type="EMBL" id="MU001693">
    <property type="protein sequence ID" value="KAF2454047.1"/>
    <property type="molecule type" value="Genomic_DNA"/>
</dbReference>
<feature type="region of interest" description="Disordered" evidence="5">
    <location>
        <begin position="233"/>
        <end position="283"/>
    </location>
</feature>
<evidence type="ECO:0000313" key="8">
    <source>
        <dbReference type="Proteomes" id="UP000799766"/>
    </source>
</evidence>
<keyword evidence="8" id="KW-1185">Reference proteome</keyword>
<gene>
    <name evidence="7" type="ORF">BDY21DRAFT_111077</name>
</gene>
<feature type="compositionally biased region" description="Low complexity" evidence="5">
    <location>
        <begin position="159"/>
        <end position="189"/>
    </location>
</feature>
<dbReference type="GO" id="GO:0071944">
    <property type="term" value="C:cell periphery"/>
    <property type="evidence" value="ECO:0007669"/>
    <property type="project" value="UniProtKB-ARBA"/>
</dbReference>
<feature type="compositionally biased region" description="Gly residues" evidence="5">
    <location>
        <begin position="421"/>
        <end position="430"/>
    </location>
</feature>
<comment type="subcellular location">
    <subcellularLocation>
        <location evidence="1">Membrane</location>
        <topology evidence="1">Single-pass membrane protein</topology>
    </subcellularLocation>
</comment>
<feature type="compositionally biased region" description="Polar residues" evidence="5">
    <location>
        <begin position="311"/>
        <end position="324"/>
    </location>
</feature>
<evidence type="ECO:0000256" key="2">
    <source>
        <dbReference type="ARBA" id="ARBA00022692"/>
    </source>
</evidence>
<feature type="region of interest" description="Disordered" evidence="5">
    <location>
        <begin position="306"/>
        <end position="380"/>
    </location>
</feature>
<protein>
    <submittedName>
        <fullName evidence="7">Uncharacterized protein</fullName>
    </submittedName>
</protein>
<organism evidence="7 8">
    <name type="scientific">Lineolata rhizophorae</name>
    <dbReference type="NCBI Taxonomy" id="578093"/>
    <lineage>
        <taxon>Eukaryota</taxon>
        <taxon>Fungi</taxon>
        <taxon>Dikarya</taxon>
        <taxon>Ascomycota</taxon>
        <taxon>Pezizomycotina</taxon>
        <taxon>Dothideomycetes</taxon>
        <taxon>Dothideomycetes incertae sedis</taxon>
        <taxon>Lineolatales</taxon>
        <taxon>Lineolataceae</taxon>
        <taxon>Lineolata</taxon>
    </lineage>
</organism>
<dbReference type="AlphaFoldDB" id="A0A6A6NRB3"/>
<feature type="compositionally biased region" description="Basic and acidic residues" evidence="5">
    <location>
        <begin position="408"/>
        <end position="420"/>
    </location>
</feature>
<keyword evidence="2 6" id="KW-0812">Transmembrane</keyword>
<dbReference type="Proteomes" id="UP000799766">
    <property type="component" value="Unassembled WGS sequence"/>
</dbReference>
<keyword evidence="3 6" id="KW-1133">Transmembrane helix</keyword>
<evidence type="ECO:0000256" key="3">
    <source>
        <dbReference type="ARBA" id="ARBA00022989"/>
    </source>
</evidence>
<dbReference type="PANTHER" id="PTHR15549">
    <property type="entry name" value="PAIRED IMMUNOGLOBULIN-LIKE TYPE 2 RECEPTOR"/>
    <property type="match status" value="1"/>
</dbReference>
<feature type="transmembrane region" description="Helical" evidence="6">
    <location>
        <begin position="201"/>
        <end position="223"/>
    </location>
</feature>
<feature type="compositionally biased region" description="Low complexity" evidence="5">
    <location>
        <begin position="262"/>
        <end position="283"/>
    </location>
</feature>
<reference evidence="7" key="1">
    <citation type="journal article" date="2020" name="Stud. Mycol.">
        <title>101 Dothideomycetes genomes: a test case for predicting lifestyles and emergence of pathogens.</title>
        <authorList>
            <person name="Haridas S."/>
            <person name="Albert R."/>
            <person name="Binder M."/>
            <person name="Bloem J."/>
            <person name="Labutti K."/>
            <person name="Salamov A."/>
            <person name="Andreopoulos B."/>
            <person name="Baker S."/>
            <person name="Barry K."/>
            <person name="Bills G."/>
            <person name="Bluhm B."/>
            <person name="Cannon C."/>
            <person name="Castanera R."/>
            <person name="Culley D."/>
            <person name="Daum C."/>
            <person name="Ezra D."/>
            <person name="Gonzalez J."/>
            <person name="Henrissat B."/>
            <person name="Kuo A."/>
            <person name="Liang C."/>
            <person name="Lipzen A."/>
            <person name="Lutzoni F."/>
            <person name="Magnuson J."/>
            <person name="Mondo S."/>
            <person name="Nolan M."/>
            <person name="Ohm R."/>
            <person name="Pangilinan J."/>
            <person name="Park H.-J."/>
            <person name="Ramirez L."/>
            <person name="Alfaro M."/>
            <person name="Sun H."/>
            <person name="Tritt A."/>
            <person name="Yoshinaga Y."/>
            <person name="Zwiers L.-H."/>
            <person name="Turgeon B."/>
            <person name="Goodwin S."/>
            <person name="Spatafora J."/>
            <person name="Crous P."/>
            <person name="Grigoriev I."/>
        </authorList>
    </citation>
    <scope>NUCLEOTIDE SEQUENCE</scope>
    <source>
        <strain evidence="7">ATCC 16933</strain>
    </source>
</reference>
<accession>A0A6A6NRB3</accession>
<evidence type="ECO:0000256" key="1">
    <source>
        <dbReference type="ARBA" id="ARBA00004167"/>
    </source>
</evidence>
<dbReference type="OrthoDB" id="4770059at2759"/>
<dbReference type="InterPro" id="IPR051694">
    <property type="entry name" value="Immunoregulatory_rcpt-like"/>
</dbReference>
<feature type="region of interest" description="Disordered" evidence="5">
    <location>
        <begin position="407"/>
        <end position="439"/>
    </location>
</feature>
<sequence length="439" mass="46205">MCFDKKRLAADATQIHIFWPVTMTSTDFTRDTAPAAAMTAVYTPPPSCDTMGPSAFNDEDCMPTAWSQYWWEDIGYYSPAICPSGYTSACPRPTTSNDVGGLMGPSLIPSESAIICCPSDYACNQTYQSMCVSGTTSGYAIQVRWQQTDLAALETDPLSPGVTPTPSTSSSQSSSIVSTTSSTSASGSSSSGGGMSDGAKVGVGIAVPLGVLALGLVGAFFWWRRRKQKKATAAATGAPFNATPGPHSTGAPYPEVAQYASPQQQQQQQQQQQGVYPQQGYPQQGYQYQQPYVQVPQQMDPSAYYGGAASTAKSPSSVAPTLLSNPAPYAPQPEPPKQEAYEAPGNDTYISPPTVAGGGAAAGSAASETSSIRNEPDPELARIRLEQQRLQERKSRLTQLHALEEEEQRLQRQLDARHAELGGGGSGAGAGDATSPSVA</sequence>
<feature type="compositionally biased region" description="Low complexity" evidence="5">
    <location>
        <begin position="233"/>
        <end position="246"/>
    </location>
</feature>